<reference evidence="6 7" key="3">
    <citation type="journal article" date="2013" name="Rice">
        <title>Improvement of the Oryza sativa Nipponbare reference genome using next generation sequence and optical map data.</title>
        <authorList>
            <person name="Kawahara Y."/>
            <person name="de la Bastide M."/>
            <person name="Hamilton J.P."/>
            <person name="Kanamori H."/>
            <person name="McCombie W.R."/>
            <person name="Ouyang S."/>
            <person name="Schwartz D.C."/>
            <person name="Tanaka T."/>
            <person name="Wu J."/>
            <person name="Zhou S."/>
            <person name="Childs K.L."/>
            <person name="Davidson R.M."/>
            <person name="Lin H."/>
            <person name="Quesada-Ocampo L."/>
            <person name="Vaillancourt B."/>
            <person name="Sakai H."/>
            <person name="Lee S.S."/>
            <person name="Kim J."/>
            <person name="Numa H."/>
            <person name="Itoh T."/>
            <person name="Buell C.R."/>
            <person name="Matsumoto T."/>
        </authorList>
    </citation>
    <scope>NUCLEOTIDE SEQUENCE [LARGE SCALE GENOMIC DNA]</scope>
    <source>
        <strain evidence="7">cv. Nipponbare</strain>
    </source>
</reference>
<comment type="subcellular location">
    <subcellularLocation>
        <location evidence="1">Nucleus</location>
    </subcellularLocation>
</comment>
<evidence type="ECO:0000256" key="4">
    <source>
        <dbReference type="ARBA" id="ARBA00023163"/>
    </source>
</evidence>
<evidence type="ECO:0000313" key="7">
    <source>
        <dbReference type="Proteomes" id="UP000059680"/>
    </source>
</evidence>
<accession>A0A0P0XBC8</accession>
<dbReference type="GO" id="GO:0003677">
    <property type="term" value="F:DNA binding"/>
    <property type="evidence" value="ECO:0007669"/>
    <property type="project" value="UniProtKB-KW"/>
</dbReference>
<dbReference type="EMBL" id="AP014964">
    <property type="protein sequence ID" value="BAT03616.1"/>
    <property type="molecule type" value="Genomic_DNA"/>
</dbReference>
<dbReference type="Proteomes" id="UP000059680">
    <property type="component" value="Chromosome 8"/>
</dbReference>
<dbReference type="ExpressionAtlas" id="A0A0P0XBC8">
    <property type="expression patterns" value="baseline and differential"/>
</dbReference>
<evidence type="ECO:0000256" key="5">
    <source>
        <dbReference type="ARBA" id="ARBA00023242"/>
    </source>
</evidence>
<dbReference type="AlphaFoldDB" id="A0A0P0XBC8"/>
<sequence>MKQDRVYFSTKYSIDHIAPLMDSATVDIQVQALEGPSITMVLHTSTDHRCNLKDGWTDFAVNNSMRLLTMHFHFYKKSICKQP</sequence>
<dbReference type="OMA" id="NMILHRS"/>
<keyword evidence="7" id="KW-1185">Reference proteome</keyword>
<proteinExistence type="predicted"/>
<evidence type="ECO:0000256" key="2">
    <source>
        <dbReference type="ARBA" id="ARBA00023015"/>
    </source>
</evidence>
<reference evidence="7" key="1">
    <citation type="journal article" date="2005" name="Nature">
        <title>The map-based sequence of the rice genome.</title>
        <authorList>
            <consortium name="International rice genome sequencing project (IRGSP)"/>
            <person name="Matsumoto T."/>
            <person name="Wu J."/>
            <person name="Kanamori H."/>
            <person name="Katayose Y."/>
            <person name="Fujisawa M."/>
            <person name="Namiki N."/>
            <person name="Mizuno H."/>
            <person name="Yamamoto K."/>
            <person name="Antonio B.A."/>
            <person name="Baba T."/>
            <person name="Sakata K."/>
            <person name="Nagamura Y."/>
            <person name="Aoki H."/>
            <person name="Arikawa K."/>
            <person name="Arita K."/>
            <person name="Bito T."/>
            <person name="Chiden Y."/>
            <person name="Fujitsuka N."/>
            <person name="Fukunaka R."/>
            <person name="Hamada M."/>
            <person name="Harada C."/>
            <person name="Hayashi A."/>
            <person name="Hijishita S."/>
            <person name="Honda M."/>
            <person name="Hosokawa S."/>
            <person name="Ichikawa Y."/>
            <person name="Idonuma A."/>
            <person name="Iijima M."/>
            <person name="Ikeda M."/>
            <person name="Ikeno M."/>
            <person name="Ito K."/>
            <person name="Ito S."/>
            <person name="Ito T."/>
            <person name="Ito Y."/>
            <person name="Ito Y."/>
            <person name="Iwabuchi A."/>
            <person name="Kamiya K."/>
            <person name="Karasawa W."/>
            <person name="Kurita K."/>
            <person name="Katagiri S."/>
            <person name="Kikuta A."/>
            <person name="Kobayashi H."/>
            <person name="Kobayashi N."/>
            <person name="Machita K."/>
            <person name="Maehara T."/>
            <person name="Masukawa M."/>
            <person name="Mizubayashi T."/>
            <person name="Mukai Y."/>
            <person name="Nagasaki H."/>
            <person name="Nagata Y."/>
            <person name="Naito S."/>
            <person name="Nakashima M."/>
            <person name="Nakama Y."/>
            <person name="Nakamichi Y."/>
            <person name="Nakamura M."/>
            <person name="Meguro A."/>
            <person name="Negishi M."/>
            <person name="Ohta I."/>
            <person name="Ohta T."/>
            <person name="Okamoto M."/>
            <person name="Ono N."/>
            <person name="Saji S."/>
            <person name="Sakaguchi M."/>
            <person name="Sakai K."/>
            <person name="Shibata M."/>
            <person name="Shimokawa T."/>
            <person name="Song J."/>
            <person name="Takazaki Y."/>
            <person name="Terasawa K."/>
            <person name="Tsugane M."/>
            <person name="Tsuji K."/>
            <person name="Ueda S."/>
            <person name="Waki K."/>
            <person name="Yamagata H."/>
            <person name="Yamamoto M."/>
            <person name="Yamamoto S."/>
            <person name="Yamane H."/>
            <person name="Yoshiki S."/>
            <person name="Yoshihara R."/>
            <person name="Yukawa K."/>
            <person name="Zhong H."/>
            <person name="Yano M."/>
            <person name="Yuan Q."/>
            <person name="Ouyang S."/>
            <person name="Liu J."/>
            <person name="Jones K.M."/>
            <person name="Gansberger K."/>
            <person name="Moffat K."/>
            <person name="Hill J."/>
            <person name="Bera J."/>
            <person name="Fadrosh D."/>
            <person name="Jin S."/>
            <person name="Johri S."/>
            <person name="Kim M."/>
            <person name="Overton L."/>
            <person name="Reardon M."/>
            <person name="Tsitrin T."/>
            <person name="Vuong H."/>
            <person name="Weaver B."/>
            <person name="Ciecko A."/>
            <person name="Tallon L."/>
            <person name="Jackson J."/>
            <person name="Pai G."/>
            <person name="Aken S.V."/>
            <person name="Utterback T."/>
            <person name="Reidmuller S."/>
            <person name="Feldblyum T."/>
            <person name="Hsiao J."/>
            <person name="Zismann V."/>
            <person name="Iobst S."/>
            <person name="de Vazeille A.R."/>
            <person name="Buell C.R."/>
            <person name="Ying K."/>
            <person name="Li Y."/>
            <person name="Lu T."/>
            <person name="Huang Y."/>
            <person name="Zhao Q."/>
            <person name="Feng Q."/>
            <person name="Zhang L."/>
            <person name="Zhu J."/>
            <person name="Weng Q."/>
            <person name="Mu J."/>
            <person name="Lu Y."/>
            <person name="Fan D."/>
            <person name="Liu Y."/>
            <person name="Guan J."/>
            <person name="Zhang Y."/>
            <person name="Yu S."/>
            <person name="Liu X."/>
            <person name="Zhang Y."/>
            <person name="Hong G."/>
            <person name="Han B."/>
            <person name="Choisne N."/>
            <person name="Demange N."/>
            <person name="Orjeda G."/>
            <person name="Samain S."/>
            <person name="Cattolico L."/>
            <person name="Pelletier E."/>
            <person name="Couloux A."/>
            <person name="Segurens B."/>
            <person name="Wincker P."/>
            <person name="D'Hont A."/>
            <person name="Scarpelli C."/>
            <person name="Weissenbach J."/>
            <person name="Salanoubat M."/>
            <person name="Quetier F."/>
            <person name="Yu Y."/>
            <person name="Kim H.R."/>
            <person name="Rambo T."/>
            <person name="Currie J."/>
            <person name="Collura K."/>
            <person name="Luo M."/>
            <person name="Yang T."/>
            <person name="Ammiraju J.S.S."/>
            <person name="Engler F."/>
            <person name="Soderlund C."/>
            <person name="Wing R.A."/>
            <person name="Palmer L.E."/>
            <person name="de la Bastide M."/>
            <person name="Spiegel L."/>
            <person name="Nascimento L."/>
            <person name="Zutavern T."/>
            <person name="O'Shaughnessy A."/>
            <person name="Dike S."/>
            <person name="Dedhia N."/>
            <person name="Preston R."/>
            <person name="Balija V."/>
            <person name="McCombie W.R."/>
            <person name="Chow T."/>
            <person name="Chen H."/>
            <person name="Chung M."/>
            <person name="Chen C."/>
            <person name="Shaw J."/>
            <person name="Wu H."/>
            <person name="Hsiao K."/>
            <person name="Chao Y."/>
            <person name="Chu M."/>
            <person name="Cheng C."/>
            <person name="Hour A."/>
            <person name="Lee P."/>
            <person name="Lin S."/>
            <person name="Lin Y."/>
            <person name="Liou J."/>
            <person name="Liu S."/>
            <person name="Hsing Y."/>
            <person name="Raghuvanshi S."/>
            <person name="Mohanty A."/>
            <person name="Bharti A.K."/>
            <person name="Gaur A."/>
            <person name="Gupta V."/>
            <person name="Kumar D."/>
            <person name="Ravi V."/>
            <person name="Vij S."/>
            <person name="Kapur A."/>
            <person name="Khurana P."/>
            <person name="Khurana P."/>
            <person name="Khurana J.P."/>
            <person name="Tyagi A.K."/>
            <person name="Gaikwad K."/>
            <person name="Singh A."/>
            <person name="Dalal V."/>
            <person name="Srivastava S."/>
            <person name="Dixit A."/>
            <person name="Pal A.K."/>
            <person name="Ghazi I.A."/>
            <person name="Yadav M."/>
            <person name="Pandit A."/>
            <person name="Bhargava A."/>
            <person name="Sureshbabu K."/>
            <person name="Batra K."/>
            <person name="Sharma T.R."/>
            <person name="Mohapatra T."/>
            <person name="Singh N.K."/>
            <person name="Messing J."/>
            <person name="Nelson A.B."/>
            <person name="Fuks G."/>
            <person name="Kavchok S."/>
            <person name="Keizer G."/>
            <person name="Linton E."/>
            <person name="Llaca V."/>
            <person name="Song R."/>
            <person name="Tanyolac B."/>
            <person name="Young S."/>
            <person name="Ho-Il K."/>
            <person name="Hahn J.H."/>
            <person name="Sangsakoo G."/>
            <person name="Vanavichit A."/>
            <person name="de Mattos Luiz.A.T."/>
            <person name="Zimmer P.D."/>
            <person name="Malone G."/>
            <person name="Dellagostin O."/>
            <person name="de Oliveira A.C."/>
            <person name="Bevan M."/>
            <person name="Bancroft I."/>
            <person name="Minx P."/>
            <person name="Cordum H."/>
            <person name="Wilson R."/>
            <person name="Cheng Z."/>
            <person name="Jin W."/>
            <person name="Jiang J."/>
            <person name="Leong S.A."/>
            <person name="Iwama H."/>
            <person name="Gojobori T."/>
            <person name="Itoh T."/>
            <person name="Niimura Y."/>
            <person name="Fujii Y."/>
            <person name="Habara T."/>
            <person name="Sakai H."/>
            <person name="Sato Y."/>
            <person name="Wilson G."/>
            <person name="Kumar K."/>
            <person name="McCouch S."/>
            <person name="Juretic N."/>
            <person name="Hoen D."/>
            <person name="Wright S."/>
            <person name="Bruskiewich R."/>
            <person name="Bureau T."/>
            <person name="Miyao A."/>
            <person name="Hirochika H."/>
            <person name="Nishikawa T."/>
            <person name="Kadowaki K."/>
            <person name="Sugiura M."/>
            <person name="Burr B."/>
            <person name="Sasaki T."/>
        </authorList>
    </citation>
    <scope>NUCLEOTIDE SEQUENCE [LARGE SCALE GENOMIC DNA]</scope>
    <source>
        <strain evidence="7">cv. Nipponbare</strain>
    </source>
</reference>
<dbReference type="GO" id="GO:0005634">
    <property type="term" value="C:nucleus"/>
    <property type="evidence" value="ECO:0007669"/>
    <property type="project" value="UniProtKB-SubCell"/>
</dbReference>
<protein>
    <submittedName>
        <fullName evidence="6">Os08g0122800 protein</fullName>
    </submittedName>
</protein>
<dbReference type="Gramene" id="Os08t0122800-01">
    <property type="protein sequence ID" value="Os08t0122800-01"/>
    <property type="gene ID" value="Os08g0122800"/>
</dbReference>
<evidence type="ECO:0000256" key="3">
    <source>
        <dbReference type="ARBA" id="ARBA00023125"/>
    </source>
</evidence>
<reference evidence="6 7" key="2">
    <citation type="journal article" date="2013" name="Plant Cell Physiol.">
        <title>Rice Annotation Project Database (RAP-DB): an integrative and interactive database for rice genomics.</title>
        <authorList>
            <person name="Sakai H."/>
            <person name="Lee S.S."/>
            <person name="Tanaka T."/>
            <person name="Numa H."/>
            <person name="Kim J."/>
            <person name="Kawahara Y."/>
            <person name="Wakimoto H."/>
            <person name="Yang C.C."/>
            <person name="Iwamoto M."/>
            <person name="Abe T."/>
            <person name="Yamada Y."/>
            <person name="Muto A."/>
            <person name="Inokuchi H."/>
            <person name="Ikemura T."/>
            <person name="Matsumoto T."/>
            <person name="Sasaki T."/>
            <person name="Itoh T."/>
        </authorList>
    </citation>
    <scope>NUCLEOTIDE SEQUENCE [LARGE SCALE GENOMIC DNA]</scope>
    <source>
        <strain evidence="7">cv. Nipponbare</strain>
    </source>
</reference>
<dbReference type="InterPro" id="IPR015300">
    <property type="entry name" value="DNA-bd_pseudobarrel_sf"/>
</dbReference>
<gene>
    <name evidence="6" type="ordered locus">Os08g0122800</name>
    <name evidence="6" type="ORF">OSNPB_080122800</name>
</gene>
<dbReference type="SUPFAM" id="SSF101936">
    <property type="entry name" value="DNA-binding pseudobarrel domain"/>
    <property type="match status" value="1"/>
</dbReference>
<evidence type="ECO:0000313" key="6">
    <source>
        <dbReference type="EMBL" id="BAT03616.1"/>
    </source>
</evidence>
<organism evidence="6 7">
    <name type="scientific">Oryza sativa subsp. japonica</name>
    <name type="common">Rice</name>
    <dbReference type="NCBI Taxonomy" id="39947"/>
    <lineage>
        <taxon>Eukaryota</taxon>
        <taxon>Viridiplantae</taxon>
        <taxon>Streptophyta</taxon>
        <taxon>Embryophyta</taxon>
        <taxon>Tracheophyta</taxon>
        <taxon>Spermatophyta</taxon>
        <taxon>Magnoliopsida</taxon>
        <taxon>Liliopsida</taxon>
        <taxon>Poales</taxon>
        <taxon>Poaceae</taxon>
        <taxon>BOP clade</taxon>
        <taxon>Oryzoideae</taxon>
        <taxon>Oryzeae</taxon>
        <taxon>Oryzinae</taxon>
        <taxon>Oryza</taxon>
        <taxon>Oryza sativa</taxon>
    </lineage>
</organism>
<keyword evidence="5" id="KW-0539">Nucleus</keyword>
<keyword evidence="2" id="KW-0805">Transcription regulation</keyword>
<name>A0A0P0XBC8_ORYSJ</name>
<keyword evidence="4" id="KW-0804">Transcription</keyword>
<keyword evidence="3" id="KW-0238">DNA-binding</keyword>
<evidence type="ECO:0000256" key="1">
    <source>
        <dbReference type="ARBA" id="ARBA00004123"/>
    </source>
</evidence>